<dbReference type="PROSITE" id="PS51679">
    <property type="entry name" value="SAM_MT_C5"/>
    <property type="match status" value="1"/>
</dbReference>
<dbReference type="PANTHER" id="PTHR10629:SF52">
    <property type="entry name" value="DNA (CYTOSINE-5)-METHYLTRANSFERASE 1"/>
    <property type="match status" value="1"/>
</dbReference>
<evidence type="ECO:0000256" key="3">
    <source>
        <dbReference type="ARBA" id="ARBA00022691"/>
    </source>
</evidence>
<dbReference type="InterPro" id="IPR029063">
    <property type="entry name" value="SAM-dependent_MTases_sf"/>
</dbReference>
<evidence type="ECO:0000256" key="6">
    <source>
        <dbReference type="RuleBase" id="RU000416"/>
    </source>
</evidence>
<dbReference type="GO" id="GO:0003677">
    <property type="term" value="F:DNA binding"/>
    <property type="evidence" value="ECO:0007669"/>
    <property type="project" value="TreeGrafter"/>
</dbReference>
<keyword evidence="1 5" id="KW-0489">Methyltransferase</keyword>
<dbReference type="PRINTS" id="PR00105">
    <property type="entry name" value="C5METTRFRASE"/>
</dbReference>
<dbReference type="InterPro" id="IPR001525">
    <property type="entry name" value="C5_MeTfrase"/>
</dbReference>
<dbReference type="CDD" id="cd00315">
    <property type="entry name" value="Cyt_C5_DNA_methylase"/>
    <property type="match status" value="1"/>
</dbReference>
<dbReference type="PANTHER" id="PTHR10629">
    <property type="entry name" value="CYTOSINE-SPECIFIC METHYLTRANSFERASE"/>
    <property type="match status" value="1"/>
</dbReference>
<evidence type="ECO:0000256" key="7">
    <source>
        <dbReference type="RuleBase" id="RU000417"/>
    </source>
</evidence>
<dbReference type="GO" id="GO:0032259">
    <property type="term" value="P:methylation"/>
    <property type="evidence" value="ECO:0007669"/>
    <property type="project" value="UniProtKB-KW"/>
</dbReference>
<dbReference type="GO" id="GO:0003886">
    <property type="term" value="F:DNA (cytosine-5-)-methyltransferase activity"/>
    <property type="evidence" value="ECO:0007669"/>
    <property type="project" value="UniProtKB-EC"/>
</dbReference>
<evidence type="ECO:0000313" key="8">
    <source>
        <dbReference type="EMBL" id="PIS40043.1"/>
    </source>
</evidence>
<comment type="catalytic activity">
    <reaction evidence="7">
        <text>a 2'-deoxycytidine in DNA + S-adenosyl-L-methionine = a 5-methyl-2'-deoxycytidine in DNA + S-adenosyl-L-homocysteine + H(+)</text>
        <dbReference type="Rhea" id="RHEA:13681"/>
        <dbReference type="Rhea" id="RHEA-COMP:11369"/>
        <dbReference type="Rhea" id="RHEA-COMP:11370"/>
        <dbReference type="ChEBI" id="CHEBI:15378"/>
        <dbReference type="ChEBI" id="CHEBI:57856"/>
        <dbReference type="ChEBI" id="CHEBI:59789"/>
        <dbReference type="ChEBI" id="CHEBI:85452"/>
        <dbReference type="ChEBI" id="CHEBI:85454"/>
        <dbReference type="EC" id="2.1.1.37"/>
    </reaction>
</comment>
<feature type="active site" evidence="5">
    <location>
        <position position="89"/>
    </location>
</feature>
<dbReference type="AlphaFoldDB" id="A0A2H0YQK8"/>
<dbReference type="Gene3D" id="3.40.50.150">
    <property type="entry name" value="Vaccinia Virus protein VP39"/>
    <property type="match status" value="1"/>
</dbReference>
<dbReference type="SUPFAM" id="SSF53335">
    <property type="entry name" value="S-adenosyl-L-methionine-dependent methyltransferases"/>
    <property type="match status" value="1"/>
</dbReference>
<protein>
    <recommendedName>
        <fullName evidence="7">Cytosine-specific methyltransferase</fullName>
        <ecNumber evidence="7">2.1.1.37</ecNumber>
    </recommendedName>
</protein>
<organism evidence="8 9">
    <name type="scientific">Candidatus Nealsonbacteria bacterium CG08_land_8_20_14_0_20_36_22</name>
    <dbReference type="NCBI Taxonomy" id="1974704"/>
    <lineage>
        <taxon>Bacteria</taxon>
        <taxon>Candidatus Nealsoniibacteriota</taxon>
    </lineage>
</organism>
<dbReference type="InterPro" id="IPR018117">
    <property type="entry name" value="C5_DNA_meth_AS"/>
</dbReference>
<dbReference type="EMBL" id="PEYC01000036">
    <property type="protein sequence ID" value="PIS40043.1"/>
    <property type="molecule type" value="Genomic_DNA"/>
</dbReference>
<name>A0A2H0YQK8_9BACT</name>
<dbReference type="GO" id="GO:0009307">
    <property type="term" value="P:DNA restriction-modification system"/>
    <property type="evidence" value="ECO:0007669"/>
    <property type="project" value="UniProtKB-KW"/>
</dbReference>
<evidence type="ECO:0000256" key="5">
    <source>
        <dbReference type="PROSITE-ProRule" id="PRU01016"/>
    </source>
</evidence>
<comment type="caution">
    <text evidence="8">The sequence shown here is derived from an EMBL/GenBank/DDBJ whole genome shotgun (WGS) entry which is preliminary data.</text>
</comment>
<dbReference type="Proteomes" id="UP000231472">
    <property type="component" value="Unassembled WGS sequence"/>
</dbReference>
<keyword evidence="4" id="KW-0680">Restriction system</keyword>
<dbReference type="PROSITE" id="PS00094">
    <property type="entry name" value="C5_MTASE_1"/>
    <property type="match status" value="1"/>
</dbReference>
<keyword evidence="2 5" id="KW-0808">Transferase</keyword>
<gene>
    <name evidence="8" type="ORF">COT32_01880</name>
</gene>
<evidence type="ECO:0000313" key="9">
    <source>
        <dbReference type="Proteomes" id="UP000231472"/>
    </source>
</evidence>
<dbReference type="InterPro" id="IPR050390">
    <property type="entry name" value="C5-Methyltransferase"/>
</dbReference>
<keyword evidence="3 5" id="KW-0949">S-adenosyl-L-methionine</keyword>
<comment type="similarity">
    <text evidence="5 6">Belongs to the class I-like SAM-binding methyltransferase superfamily. C5-methyltransferase family.</text>
</comment>
<evidence type="ECO:0000256" key="2">
    <source>
        <dbReference type="ARBA" id="ARBA00022679"/>
    </source>
</evidence>
<proteinExistence type="inferred from homology"/>
<dbReference type="Gene3D" id="3.90.120.10">
    <property type="entry name" value="DNA Methylase, subunit A, domain 2"/>
    <property type="match status" value="1"/>
</dbReference>
<reference evidence="9" key="1">
    <citation type="submission" date="2017-09" db="EMBL/GenBank/DDBJ databases">
        <title>Depth-based differentiation of microbial function through sediment-hosted aquifers and enrichment of novel symbionts in the deep terrestrial subsurface.</title>
        <authorList>
            <person name="Probst A.J."/>
            <person name="Ladd B."/>
            <person name="Jarett J.K."/>
            <person name="Geller-Mcgrath D.E."/>
            <person name="Sieber C.M.K."/>
            <person name="Emerson J.B."/>
            <person name="Anantharaman K."/>
            <person name="Thomas B.C."/>
            <person name="Malmstrom R."/>
            <person name="Stieglmeier M."/>
            <person name="Klingl A."/>
            <person name="Woyke T."/>
            <person name="Ryan C.M."/>
            <person name="Banfield J.F."/>
        </authorList>
    </citation>
    <scope>NUCLEOTIDE SEQUENCE [LARGE SCALE GENOMIC DNA]</scope>
</reference>
<dbReference type="NCBIfam" id="TIGR00675">
    <property type="entry name" value="dcm"/>
    <property type="match status" value="1"/>
</dbReference>
<evidence type="ECO:0000256" key="1">
    <source>
        <dbReference type="ARBA" id="ARBA00022603"/>
    </source>
</evidence>
<dbReference type="GO" id="GO:0044027">
    <property type="term" value="P:negative regulation of gene expression via chromosomal CpG island methylation"/>
    <property type="evidence" value="ECO:0007669"/>
    <property type="project" value="TreeGrafter"/>
</dbReference>
<sequence>MNKQKQTIKVVSLFCGCGGGDLGLRGGFKFLNQNYSNLGFEIIWANDIDKYAVETYRTNFGNHIVEKDVKKIKSGAIPNHDLLVGGFPCQSFSIVGRRKGLNDPRGRLYSQMIRILKSKNPTAFIAENVKGLASIEKGKILEKILKDFRSAGYNVYYKILNSAFYGVPQKRERLFIVGVRSDRNINFKFPHATEKIIPLARVIEGHKKIAPKYYFSKRALEGLKMANKAFNKGRAQDLSGPCNTISTHLAKVSLNGTDPVLLVENNCYRRLTPREAARIQSFPENFIFNGSESKQYIQIGNAIPPVLMWHIGEAMKEQVFYDRCFYQKEAKRDNVSYPFKKYEPRKERVCVFEKK</sequence>
<dbReference type="EC" id="2.1.1.37" evidence="7"/>
<evidence type="ECO:0000256" key="4">
    <source>
        <dbReference type="ARBA" id="ARBA00022747"/>
    </source>
</evidence>
<dbReference type="Pfam" id="PF00145">
    <property type="entry name" value="DNA_methylase"/>
    <property type="match status" value="1"/>
</dbReference>
<accession>A0A2H0YQK8</accession>